<protein>
    <submittedName>
        <fullName evidence="7">Heme ABC transporter ATP-binding protein</fullName>
    </submittedName>
</protein>
<keyword evidence="3 7" id="KW-0067">ATP-binding</keyword>
<comment type="function">
    <text evidence="5">Part of the ABC transporter complex HmuTUV involved in hemin import. Responsible for energy coupling to the transport system.</text>
</comment>
<keyword evidence="2" id="KW-0547">Nucleotide-binding</keyword>
<dbReference type="InterPro" id="IPR017871">
    <property type="entry name" value="ABC_transporter-like_CS"/>
</dbReference>
<dbReference type="CDD" id="cd03214">
    <property type="entry name" value="ABC_Iron-Siderophores_B12_Hemin"/>
    <property type="match status" value="1"/>
</dbReference>
<evidence type="ECO:0000256" key="2">
    <source>
        <dbReference type="ARBA" id="ARBA00022741"/>
    </source>
</evidence>
<gene>
    <name evidence="7" type="ORF">V6U78_08845</name>
</gene>
<organism evidence="7 8">
    <name type="scientific">Marinospirillum alkalitolerans</name>
    <dbReference type="NCBI Taxonomy" id="3123374"/>
    <lineage>
        <taxon>Bacteria</taxon>
        <taxon>Pseudomonadati</taxon>
        <taxon>Pseudomonadota</taxon>
        <taxon>Gammaproteobacteria</taxon>
        <taxon>Oceanospirillales</taxon>
        <taxon>Oceanospirillaceae</taxon>
        <taxon>Marinospirillum</taxon>
    </lineage>
</organism>
<evidence type="ECO:0000256" key="5">
    <source>
        <dbReference type="ARBA" id="ARBA00037066"/>
    </source>
</evidence>
<dbReference type="RefSeq" id="WP_405339551.1">
    <property type="nucleotide sequence ID" value="NZ_JBANFI010000005.1"/>
</dbReference>
<dbReference type="SMART" id="SM00382">
    <property type="entry name" value="AAA"/>
    <property type="match status" value="1"/>
</dbReference>
<name>A0ABW8Q0H6_9GAMM</name>
<keyword evidence="8" id="KW-1185">Reference proteome</keyword>
<evidence type="ECO:0000256" key="4">
    <source>
        <dbReference type="ARBA" id="ARBA00022967"/>
    </source>
</evidence>
<sequence>MNSCLKAEDLGLCTRGHQRLQGVSFALEPQEILVVCGPNGAGKSTLLDLLSGDQQPTWGQVWLQDRPLSSFSASQQAHLRARLAQDYPVHFDFLAQEVVAFGRFSWPESEAETQAIVAQAMQAAGCAHLAQRAITQLSGGERQRVQLARVLAQVWQVEQGVLLLDEPLSAQDLGQQQWIFRQLKQLARQKNWGILCVLHDLNLAQLFADRVLLLAQGQQLAWGPPQEVLCLERLSLTYQAELTAYQHPLKDHQLVMLDD</sequence>
<dbReference type="Gene3D" id="3.40.50.300">
    <property type="entry name" value="P-loop containing nucleotide triphosphate hydrolases"/>
    <property type="match status" value="1"/>
</dbReference>
<evidence type="ECO:0000313" key="8">
    <source>
        <dbReference type="Proteomes" id="UP001621714"/>
    </source>
</evidence>
<dbReference type="Proteomes" id="UP001621714">
    <property type="component" value="Unassembled WGS sequence"/>
</dbReference>
<evidence type="ECO:0000256" key="1">
    <source>
        <dbReference type="ARBA" id="ARBA00022448"/>
    </source>
</evidence>
<keyword evidence="1" id="KW-0813">Transport</keyword>
<proteinExistence type="predicted"/>
<dbReference type="NCBIfam" id="NF010068">
    <property type="entry name" value="PRK13548.1"/>
    <property type="match status" value="1"/>
</dbReference>
<evidence type="ECO:0000256" key="3">
    <source>
        <dbReference type="ARBA" id="ARBA00022840"/>
    </source>
</evidence>
<dbReference type="Pfam" id="PF00005">
    <property type="entry name" value="ABC_tran"/>
    <property type="match status" value="1"/>
</dbReference>
<keyword evidence="4" id="KW-1278">Translocase</keyword>
<accession>A0ABW8Q0H6</accession>
<evidence type="ECO:0000313" key="7">
    <source>
        <dbReference type="EMBL" id="MFK7161142.1"/>
    </source>
</evidence>
<comment type="caution">
    <text evidence="7">The sequence shown here is derived from an EMBL/GenBank/DDBJ whole genome shotgun (WGS) entry which is preliminary data.</text>
</comment>
<feature type="domain" description="ABC transporter" evidence="6">
    <location>
        <begin position="5"/>
        <end position="241"/>
    </location>
</feature>
<dbReference type="PANTHER" id="PTHR42794">
    <property type="entry name" value="HEMIN IMPORT ATP-BINDING PROTEIN HMUV"/>
    <property type="match status" value="1"/>
</dbReference>
<evidence type="ECO:0000259" key="6">
    <source>
        <dbReference type="PROSITE" id="PS50893"/>
    </source>
</evidence>
<dbReference type="InterPro" id="IPR003439">
    <property type="entry name" value="ABC_transporter-like_ATP-bd"/>
</dbReference>
<reference evidence="7 8" key="1">
    <citation type="submission" date="2024-02" db="EMBL/GenBank/DDBJ databases">
        <title>Marinospirillum sp. MEB 164 isolated from Lonar lake sediment.</title>
        <authorList>
            <person name="Joshi A."/>
            <person name="Thite S."/>
        </authorList>
    </citation>
    <scope>NUCLEOTIDE SEQUENCE [LARGE SCALE GENOMIC DNA]</scope>
    <source>
        <strain evidence="7 8">MEB164</strain>
    </source>
</reference>
<dbReference type="SUPFAM" id="SSF52540">
    <property type="entry name" value="P-loop containing nucleoside triphosphate hydrolases"/>
    <property type="match status" value="1"/>
</dbReference>
<dbReference type="InterPro" id="IPR027417">
    <property type="entry name" value="P-loop_NTPase"/>
</dbReference>
<dbReference type="PANTHER" id="PTHR42794:SF1">
    <property type="entry name" value="HEMIN IMPORT ATP-BINDING PROTEIN HMUV"/>
    <property type="match status" value="1"/>
</dbReference>
<dbReference type="PROSITE" id="PS50893">
    <property type="entry name" value="ABC_TRANSPORTER_2"/>
    <property type="match status" value="1"/>
</dbReference>
<dbReference type="EMBL" id="JBANFI010000005">
    <property type="protein sequence ID" value="MFK7161142.1"/>
    <property type="molecule type" value="Genomic_DNA"/>
</dbReference>
<dbReference type="InterPro" id="IPR003593">
    <property type="entry name" value="AAA+_ATPase"/>
</dbReference>
<dbReference type="GO" id="GO:0005524">
    <property type="term" value="F:ATP binding"/>
    <property type="evidence" value="ECO:0007669"/>
    <property type="project" value="UniProtKB-KW"/>
</dbReference>
<dbReference type="PROSITE" id="PS00211">
    <property type="entry name" value="ABC_TRANSPORTER_1"/>
    <property type="match status" value="1"/>
</dbReference>